<evidence type="ECO:0000256" key="5">
    <source>
        <dbReference type="ARBA" id="ARBA00022737"/>
    </source>
</evidence>
<feature type="domain" description="Integrin alpha second immunoglobulin-like" evidence="17">
    <location>
        <begin position="857"/>
        <end position="995"/>
    </location>
</feature>
<feature type="repeat" description="FG-GAP" evidence="13">
    <location>
        <begin position="78"/>
        <end position="157"/>
    </location>
</feature>
<keyword evidence="6 14" id="KW-0130">Cell adhesion</keyword>
<evidence type="ECO:0000259" key="16">
    <source>
        <dbReference type="Pfam" id="PF08441"/>
    </source>
</evidence>
<dbReference type="GO" id="GO:0033627">
    <property type="term" value="P:cell adhesion mediated by integrin"/>
    <property type="evidence" value="ECO:0007669"/>
    <property type="project" value="TreeGrafter"/>
</dbReference>
<dbReference type="PANTHER" id="PTHR23220">
    <property type="entry name" value="INTEGRIN ALPHA"/>
    <property type="match status" value="1"/>
</dbReference>
<evidence type="ECO:0000256" key="10">
    <source>
        <dbReference type="ARBA" id="ARBA00023157"/>
    </source>
</evidence>
<comment type="similarity">
    <text evidence="2 14">Belongs to the integrin alpha chain family.</text>
</comment>
<dbReference type="InterPro" id="IPR013517">
    <property type="entry name" value="FG-GAP"/>
</dbReference>
<dbReference type="FunFam" id="2.60.40.1510:FF:000001">
    <property type="entry name" value="Integrin alpha V"/>
    <property type="match status" value="1"/>
</dbReference>
<dbReference type="GO" id="GO:0007229">
    <property type="term" value="P:integrin-mediated signaling pathway"/>
    <property type="evidence" value="ECO:0007669"/>
    <property type="project" value="UniProtKB-KW"/>
</dbReference>
<evidence type="ECO:0000256" key="9">
    <source>
        <dbReference type="ARBA" id="ARBA00023136"/>
    </source>
</evidence>
<keyword evidence="7 14" id="KW-1133">Transmembrane helix</keyword>
<feature type="domain" description="Integrin alpha first immunoglubulin-like" evidence="16">
    <location>
        <begin position="731"/>
        <end position="783"/>
    </location>
</feature>
<evidence type="ECO:0000256" key="6">
    <source>
        <dbReference type="ARBA" id="ARBA00022889"/>
    </source>
</evidence>
<organism evidence="19 20">
    <name type="scientific">Cnephaeus nilssonii</name>
    <name type="common">Northern bat</name>
    <name type="synonym">Eptesicus nilssonii</name>
    <dbReference type="NCBI Taxonomy" id="3371016"/>
    <lineage>
        <taxon>Eukaryota</taxon>
        <taxon>Metazoa</taxon>
        <taxon>Chordata</taxon>
        <taxon>Craniata</taxon>
        <taxon>Vertebrata</taxon>
        <taxon>Euteleostomi</taxon>
        <taxon>Mammalia</taxon>
        <taxon>Eutheria</taxon>
        <taxon>Laurasiatheria</taxon>
        <taxon>Chiroptera</taxon>
        <taxon>Yangochiroptera</taxon>
        <taxon>Vespertilionidae</taxon>
        <taxon>Cnephaeus</taxon>
    </lineage>
</organism>
<dbReference type="Gene3D" id="2.60.40.1530">
    <property type="entry name" value="ntegrin, alpha v. Chain A, domain 4"/>
    <property type="match status" value="1"/>
</dbReference>
<evidence type="ECO:0000259" key="17">
    <source>
        <dbReference type="Pfam" id="PF20805"/>
    </source>
</evidence>
<dbReference type="Pfam" id="PF01839">
    <property type="entry name" value="FG-GAP"/>
    <property type="match status" value="1"/>
</dbReference>
<evidence type="ECO:0000256" key="3">
    <source>
        <dbReference type="ARBA" id="ARBA00022692"/>
    </source>
</evidence>
<evidence type="ECO:0000256" key="7">
    <source>
        <dbReference type="ARBA" id="ARBA00022989"/>
    </source>
</evidence>
<dbReference type="InterPro" id="IPR013519">
    <property type="entry name" value="Int_alpha_beta-p"/>
</dbReference>
<dbReference type="GO" id="GO:0005178">
    <property type="term" value="F:integrin binding"/>
    <property type="evidence" value="ECO:0007669"/>
    <property type="project" value="TreeGrafter"/>
</dbReference>
<evidence type="ECO:0000256" key="12">
    <source>
        <dbReference type="ARBA" id="ARBA00023180"/>
    </source>
</evidence>
<dbReference type="Pfam" id="PF08441">
    <property type="entry name" value="Integrin_A_Ig_1"/>
    <property type="match status" value="2"/>
</dbReference>
<feature type="transmembrane region" description="Helical" evidence="14">
    <location>
        <begin position="1293"/>
        <end position="1315"/>
    </location>
</feature>
<feature type="repeat" description="FG-GAP" evidence="13">
    <location>
        <begin position="483"/>
        <end position="542"/>
    </location>
</feature>
<dbReference type="InterPro" id="IPR048286">
    <property type="entry name" value="Integrin_alpha_Ig-like_3"/>
</dbReference>
<dbReference type="InterPro" id="IPR028994">
    <property type="entry name" value="Integrin_alpha_N"/>
</dbReference>
<protein>
    <recommendedName>
        <fullName evidence="21">Integrin alpha-2 domain-containing protein</fullName>
    </recommendedName>
</protein>
<dbReference type="PROSITE" id="PS51470">
    <property type="entry name" value="FG_GAP"/>
    <property type="match status" value="3"/>
</dbReference>
<dbReference type="Pfam" id="PF00357">
    <property type="entry name" value="Integrin_alpha"/>
    <property type="match status" value="1"/>
</dbReference>
<keyword evidence="8 14" id="KW-0401">Integrin</keyword>
<dbReference type="SMART" id="SM00191">
    <property type="entry name" value="Int_alpha"/>
    <property type="match status" value="4"/>
</dbReference>
<sequence length="1335" mass="144446">MGPGPTALFSKFDKKRLPVVETERKRKELVHSFQEGCGRRKMARALCPLRALWLLEWVQMLLGPGAAPPAWALNLDPVRLTFYTGPNGSHFGFSLDFYKDNHGRALGQGVPRNALRAHAAFLYSVAIVVGAPRIQGRSQEETGGVFLCPWRAEGGQCSPLPFDLNDETRKVGSQTFQTFKARQGLGASVVSWSDNIVVGHAGRDTRSSRGQGHVGGGGVEACVPPLSHSPVALPQACAPWQHWNVLEKTEEAEKTPVGGCFVAQLQNAGRAEFSPCRDNTMSRVHTQQNFWEDKRYCEAGFSAAVTQARSEPVVRVVRVVRGGAQTGPLSPPHSPPPLPFQAGELVLGAPGGFYFLGLLARVPIADIFRSYRPGTLLWHVSTQRLTFDSSNPEYFDGYRGYSVAVGEFDGDLNTTGKKQETPKWGRGWGAQPAPRSPRGKWGAGGREGPTPHWPGRLSPEYVFGAPTWSSTLGAVEILRGNYRTLHRVHGEQVASYFGHSVAVTDVNGDGRHDLLVGAPLYMDSRADRKLAELYGRFGSAIAPLGDLNRDGYNGTSGERPHCCPGVNSHSQVHGLDLKAAGARESLKQTNSDLFALVQAQELGGLVGVGILHCLELRPGSKSGEVIWEGVSSSSLDLFDPEGLAHIRQTYPRTDVAVAAPYGGPSGRGQVQVFLGQSEGLSSRPSQVLDSPFSAGSGFGFSLRGATDIDDNGYPDLLVGAYGADKVAVYRAQPVVMATVQLLVQGSLNPAVKDCVLPKTTTPVSCFNIQVCVGATGHNVPQKLRGHHPAPRPGGRHSPICHTTTAFLRDEADFRDKLSPIVLSVNVSLQPEKDGLAPALVLHGDTHVQEQTRIILDCGEDDLCVPQLQLAASVKGAPLLIGADNVLELKMDAANEGEGAYEAELAVHLPQGAHYMRAISNVQGFERLVCNQKKENETKVVLCELGNPMKRNVRIGITMLVSVENLEEAGEHVSFWLQIRSKNSQNPNSEIVPLDVPSVRRPMWSFEGERPGKDKGDGRQSPKVRGALGDSHSKSGGQAYVGSLGPCRSSFPAFLVVAAEEGNRENISDSLGPKVEHTYELHNNGPSTVSGLHLSIHLPGQSQSSDLLYILDIQLQGGLQCSPQPSPNPLKLDSGVPTPVPSPIYRGHHKRERRQAFLSGSKQSSRLQDPVLVSCDSAPCTVVQCELQEMERGQRAMVTVHAFLWLPSLRQVGTTLGAGPSGGGALVSFGERRGFGELEESKDQRPLDQFVLQSQAWFNVSSLPYTVPALGLPSGEALVQTQLLRALEERDIPLWWVLVGVLSGLLLLTLLVLAMWKVGFFKRNRPPLEEDDEEEE</sequence>
<feature type="repeat" description="FG-GAP" evidence="13">
    <location>
        <begin position="685"/>
        <end position="746"/>
    </location>
</feature>
<gene>
    <name evidence="19" type="ORF">QTO34_009064</name>
</gene>
<dbReference type="PANTHER" id="PTHR23220:SF73">
    <property type="entry name" value="INTEGRIN ALPHA-IIB"/>
    <property type="match status" value="1"/>
</dbReference>
<dbReference type="InterPro" id="IPR013649">
    <property type="entry name" value="Integrin_alpha_Ig-like_1"/>
</dbReference>
<evidence type="ECO:0000313" key="20">
    <source>
        <dbReference type="Proteomes" id="UP001177744"/>
    </source>
</evidence>
<feature type="domain" description="Integrin alpha first immunoglubulin-like" evidence="16">
    <location>
        <begin position="794"/>
        <end position="856"/>
    </location>
</feature>
<dbReference type="InterPro" id="IPR000413">
    <property type="entry name" value="Integrin_alpha"/>
</dbReference>
<feature type="domain" description="Integrin alpha third immunoglobulin-like" evidence="18">
    <location>
        <begin position="1241"/>
        <end position="1283"/>
    </location>
</feature>
<dbReference type="SUPFAM" id="SSF69318">
    <property type="entry name" value="Integrin alpha N-terminal domain"/>
    <property type="match status" value="3"/>
</dbReference>
<dbReference type="PROSITE" id="PS00242">
    <property type="entry name" value="INTEGRIN_ALPHA"/>
    <property type="match status" value="1"/>
</dbReference>
<evidence type="ECO:0008006" key="21">
    <source>
        <dbReference type="Google" id="ProtNLM"/>
    </source>
</evidence>
<dbReference type="SUPFAM" id="SSF69179">
    <property type="entry name" value="Integrin domains"/>
    <property type="match status" value="3"/>
</dbReference>
<dbReference type="GO" id="GO:0007160">
    <property type="term" value="P:cell-matrix adhesion"/>
    <property type="evidence" value="ECO:0007669"/>
    <property type="project" value="TreeGrafter"/>
</dbReference>
<dbReference type="GO" id="GO:0008305">
    <property type="term" value="C:integrin complex"/>
    <property type="evidence" value="ECO:0007669"/>
    <property type="project" value="InterPro"/>
</dbReference>
<keyword evidence="5" id="KW-0677">Repeat</keyword>
<dbReference type="InterPro" id="IPR032695">
    <property type="entry name" value="Integrin_dom_sf"/>
</dbReference>
<dbReference type="Pfam" id="PF20805">
    <property type="entry name" value="Integrin_A_Ig_2"/>
    <property type="match status" value="1"/>
</dbReference>
<accession>A0AA40HI16</accession>
<evidence type="ECO:0000256" key="8">
    <source>
        <dbReference type="ARBA" id="ARBA00023037"/>
    </source>
</evidence>
<dbReference type="EMBL" id="JAULJE010000020">
    <property type="protein sequence ID" value="KAK1331115.1"/>
    <property type="molecule type" value="Genomic_DNA"/>
</dbReference>
<keyword evidence="11 14" id="KW-0675">Receptor</keyword>
<dbReference type="Gene3D" id="1.20.5.930">
    <property type="entry name" value="Bicelle-embedded integrin alpha(iib) transmembrane segment"/>
    <property type="match status" value="1"/>
</dbReference>
<evidence type="ECO:0000256" key="15">
    <source>
        <dbReference type="SAM" id="MobiDB-lite"/>
    </source>
</evidence>
<dbReference type="Gene3D" id="2.130.10.130">
    <property type="entry name" value="Integrin alpha, N-terminal"/>
    <property type="match status" value="3"/>
</dbReference>
<evidence type="ECO:0000313" key="19">
    <source>
        <dbReference type="EMBL" id="KAK1331115.1"/>
    </source>
</evidence>
<dbReference type="GO" id="GO:0001525">
    <property type="term" value="P:angiogenesis"/>
    <property type="evidence" value="ECO:0007669"/>
    <property type="project" value="TreeGrafter"/>
</dbReference>
<evidence type="ECO:0000256" key="2">
    <source>
        <dbReference type="ARBA" id="ARBA00008054"/>
    </source>
</evidence>
<feature type="region of interest" description="Disordered" evidence="15">
    <location>
        <begin position="1001"/>
        <end position="1038"/>
    </location>
</feature>
<keyword evidence="9 14" id="KW-0472">Membrane</keyword>
<feature type="compositionally biased region" description="Basic and acidic residues" evidence="15">
    <location>
        <begin position="1006"/>
        <end position="1019"/>
    </location>
</feature>
<evidence type="ECO:0000256" key="1">
    <source>
        <dbReference type="ARBA" id="ARBA00004479"/>
    </source>
</evidence>
<dbReference type="Gene3D" id="2.60.40.1460">
    <property type="entry name" value="Integrin domains. Chain A, domain 2"/>
    <property type="match status" value="2"/>
</dbReference>
<keyword evidence="3 14" id="KW-0812">Transmembrane</keyword>
<dbReference type="GO" id="GO:0009897">
    <property type="term" value="C:external side of plasma membrane"/>
    <property type="evidence" value="ECO:0007669"/>
    <property type="project" value="TreeGrafter"/>
</dbReference>
<keyword evidence="20" id="KW-1185">Reference proteome</keyword>
<name>A0AA40HI16_CNENI</name>
<keyword evidence="4" id="KW-0732">Signal</keyword>
<comment type="caution">
    <text evidence="19">The sequence shown here is derived from an EMBL/GenBank/DDBJ whole genome shotgun (WGS) entry which is preliminary data.</text>
</comment>
<comment type="subcellular location">
    <subcellularLocation>
        <location evidence="1 14">Membrane</location>
        <topology evidence="1 14">Single-pass type I membrane protein</topology>
    </subcellularLocation>
</comment>
<dbReference type="Pfam" id="PF20806">
    <property type="entry name" value="Integrin_A_Ig_3"/>
    <property type="match status" value="2"/>
</dbReference>
<dbReference type="GO" id="GO:0098609">
    <property type="term" value="P:cell-cell adhesion"/>
    <property type="evidence" value="ECO:0007669"/>
    <property type="project" value="TreeGrafter"/>
</dbReference>
<evidence type="ECO:0000259" key="18">
    <source>
        <dbReference type="Pfam" id="PF20806"/>
    </source>
</evidence>
<dbReference type="Proteomes" id="UP001177744">
    <property type="component" value="Unassembled WGS sequence"/>
</dbReference>
<evidence type="ECO:0000256" key="4">
    <source>
        <dbReference type="ARBA" id="ARBA00022729"/>
    </source>
</evidence>
<dbReference type="InterPro" id="IPR048285">
    <property type="entry name" value="Integrin_alpha_Ig-like_2"/>
</dbReference>
<keyword evidence="10" id="KW-1015">Disulfide bond</keyword>
<evidence type="ECO:0000256" key="14">
    <source>
        <dbReference type="RuleBase" id="RU003762"/>
    </source>
</evidence>
<feature type="region of interest" description="Disordered" evidence="15">
    <location>
        <begin position="413"/>
        <end position="453"/>
    </location>
</feature>
<dbReference type="PRINTS" id="PR01185">
    <property type="entry name" value="INTEGRINA"/>
</dbReference>
<reference evidence="19" key="1">
    <citation type="submission" date="2023-06" db="EMBL/GenBank/DDBJ databases">
        <title>Reference genome for the Northern bat (Eptesicus nilssonii), a most northern bat species.</title>
        <authorList>
            <person name="Laine V.N."/>
            <person name="Pulliainen A.T."/>
            <person name="Lilley T.M."/>
        </authorList>
    </citation>
    <scope>NUCLEOTIDE SEQUENCE</scope>
    <source>
        <strain evidence="19">BLF_Eptnil</strain>
        <tissue evidence="19">Kidney</tissue>
    </source>
</reference>
<keyword evidence="12" id="KW-0325">Glycoprotein</keyword>
<dbReference type="FunFam" id="1.20.5.930:FF:000001">
    <property type="entry name" value="Integrin subunit alpha V"/>
    <property type="match status" value="1"/>
</dbReference>
<dbReference type="InterPro" id="IPR018184">
    <property type="entry name" value="Integrin_alpha_C_CS"/>
</dbReference>
<evidence type="ECO:0000256" key="11">
    <source>
        <dbReference type="ARBA" id="ARBA00023170"/>
    </source>
</evidence>
<evidence type="ECO:0000256" key="13">
    <source>
        <dbReference type="PROSITE-ProRule" id="PRU00803"/>
    </source>
</evidence>
<proteinExistence type="inferred from homology"/>
<feature type="domain" description="Integrin alpha third immunoglobulin-like" evidence="18">
    <location>
        <begin position="1050"/>
        <end position="1210"/>
    </location>
</feature>
<dbReference type="Gene3D" id="2.60.40.1510">
    <property type="entry name" value="ntegrin, alpha v. Chain A, domain 3"/>
    <property type="match status" value="1"/>
</dbReference>
<feature type="region of interest" description="Disordered" evidence="15">
    <location>
        <begin position="1143"/>
        <end position="1162"/>
    </location>
</feature>